<feature type="transmembrane region" description="Helical" evidence="1">
    <location>
        <begin position="303"/>
        <end position="321"/>
    </location>
</feature>
<sequence length="527" mass="58715">MDQPQRELPSSRQPNQPWWTRRQRGWTIVLLFAGFIAYSFVRTPIPAVNEPHYLTKAKHVWNPAWGHGDLFLESSNPHFVFYSTVGSLTQWFSLEQTAVISRVAALLLLAVGLESLLSVLLTGIRPVLATAALYLGMMAVGNLAGEWIIGGVEGKVFAYGFAFWAAGLAARGCLLRPAALLGFAVSFHPVVGIWCLLATLAGVWVPRFLRGDHARIDSLPKIAAAAVLFGVCAAPGLYPALQTLGGAPAEIAAQADRIQVFSRLKHHLDPAVFSLRAYACYAAMLIVWIAFRKRAAISAGGDFLNWYLMASVLFAVGGLVARFGFPLLGIQSASLLKFYPFRLFDVLMPLAVAVLAVRLFQQWADGFSELPQKQRAAYGMAYLVCGAAFAYTLLVMPVDRSPTRFHPLVLADWQASCRWASEHAPDDARVLTPSYSWGFKWYGQRAEYVNYKDCPQDASSLLEWQRRYDLLRTWEESRLAGTMSREIVNQFEDRELIDFVIARTNDETDLPVVYRGQYFSVFDVRGQ</sequence>
<dbReference type="InterPro" id="IPR046477">
    <property type="entry name" value="DUF6798"/>
</dbReference>
<feature type="transmembrane region" description="Helical" evidence="1">
    <location>
        <begin position="341"/>
        <end position="360"/>
    </location>
</feature>
<keyword evidence="1" id="KW-0472">Membrane</keyword>
<evidence type="ECO:0000259" key="2">
    <source>
        <dbReference type="Pfam" id="PF20604"/>
    </source>
</evidence>
<evidence type="ECO:0000256" key="1">
    <source>
        <dbReference type="SAM" id="Phobius"/>
    </source>
</evidence>
<evidence type="ECO:0000313" key="4">
    <source>
        <dbReference type="Proteomes" id="UP000319383"/>
    </source>
</evidence>
<feature type="transmembrane region" description="Helical" evidence="1">
    <location>
        <begin position="127"/>
        <end position="149"/>
    </location>
</feature>
<keyword evidence="1" id="KW-1133">Transmembrane helix</keyword>
<feature type="transmembrane region" description="Helical" evidence="1">
    <location>
        <begin position="380"/>
        <end position="398"/>
    </location>
</feature>
<feature type="domain" description="DUF6798" evidence="2">
    <location>
        <begin position="411"/>
        <end position="469"/>
    </location>
</feature>
<accession>A0A517ZJX8</accession>
<feature type="transmembrane region" description="Helical" evidence="1">
    <location>
        <begin position="218"/>
        <end position="238"/>
    </location>
</feature>
<protein>
    <recommendedName>
        <fullName evidence="2">DUF6798 domain-containing protein</fullName>
    </recommendedName>
</protein>
<organism evidence="3 4">
    <name type="scientific">Symmachiella dynata</name>
    <dbReference type="NCBI Taxonomy" id="2527995"/>
    <lineage>
        <taxon>Bacteria</taxon>
        <taxon>Pseudomonadati</taxon>
        <taxon>Planctomycetota</taxon>
        <taxon>Planctomycetia</taxon>
        <taxon>Planctomycetales</taxon>
        <taxon>Planctomycetaceae</taxon>
        <taxon>Symmachiella</taxon>
    </lineage>
</organism>
<feature type="transmembrane region" description="Helical" evidence="1">
    <location>
        <begin position="185"/>
        <end position="206"/>
    </location>
</feature>
<feature type="transmembrane region" description="Helical" evidence="1">
    <location>
        <begin position="24"/>
        <end position="41"/>
    </location>
</feature>
<dbReference type="Proteomes" id="UP000319383">
    <property type="component" value="Chromosome"/>
</dbReference>
<dbReference type="Pfam" id="PF20604">
    <property type="entry name" value="DUF6798"/>
    <property type="match status" value="1"/>
</dbReference>
<dbReference type="AlphaFoldDB" id="A0A517ZJX8"/>
<keyword evidence="1" id="KW-0812">Transmembrane</keyword>
<keyword evidence="4" id="KW-1185">Reference proteome</keyword>
<evidence type="ECO:0000313" key="3">
    <source>
        <dbReference type="EMBL" id="QDU42799.1"/>
    </source>
</evidence>
<proteinExistence type="predicted"/>
<feature type="transmembrane region" description="Helical" evidence="1">
    <location>
        <begin position="99"/>
        <end position="121"/>
    </location>
</feature>
<gene>
    <name evidence="3" type="ORF">Mal52_12670</name>
</gene>
<name>A0A517ZJX8_9PLAN</name>
<feature type="transmembrane region" description="Helical" evidence="1">
    <location>
        <begin position="271"/>
        <end position="291"/>
    </location>
</feature>
<dbReference type="KEGG" id="sdyn:Mal52_12670"/>
<reference evidence="3 4" key="1">
    <citation type="submission" date="2019-02" db="EMBL/GenBank/DDBJ databases">
        <title>Deep-cultivation of Planctomycetes and their phenomic and genomic characterization uncovers novel biology.</title>
        <authorList>
            <person name="Wiegand S."/>
            <person name="Jogler M."/>
            <person name="Boedeker C."/>
            <person name="Pinto D."/>
            <person name="Vollmers J."/>
            <person name="Rivas-Marin E."/>
            <person name="Kohn T."/>
            <person name="Peeters S.H."/>
            <person name="Heuer A."/>
            <person name="Rast P."/>
            <person name="Oberbeckmann S."/>
            <person name="Bunk B."/>
            <person name="Jeske O."/>
            <person name="Meyerdierks A."/>
            <person name="Storesund J.E."/>
            <person name="Kallscheuer N."/>
            <person name="Luecker S."/>
            <person name="Lage O.M."/>
            <person name="Pohl T."/>
            <person name="Merkel B.J."/>
            <person name="Hornburger P."/>
            <person name="Mueller R.-W."/>
            <person name="Bruemmer F."/>
            <person name="Labrenz M."/>
            <person name="Spormann A.M."/>
            <person name="Op den Camp H."/>
            <person name="Overmann J."/>
            <person name="Amann R."/>
            <person name="Jetten M.S.M."/>
            <person name="Mascher T."/>
            <person name="Medema M.H."/>
            <person name="Devos D.P."/>
            <person name="Kaster A.-K."/>
            <person name="Ovreas L."/>
            <person name="Rohde M."/>
            <person name="Galperin M.Y."/>
            <person name="Jogler C."/>
        </authorList>
    </citation>
    <scope>NUCLEOTIDE SEQUENCE [LARGE SCALE GENOMIC DNA]</scope>
    <source>
        <strain evidence="3 4">Mal52</strain>
    </source>
</reference>
<dbReference type="RefSeq" id="WP_145374806.1">
    <property type="nucleotide sequence ID" value="NZ_CP036276.1"/>
</dbReference>
<dbReference type="EMBL" id="CP036276">
    <property type="protein sequence ID" value="QDU42799.1"/>
    <property type="molecule type" value="Genomic_DNA"/>
</dbReference>